<keyword evidence="1" id="KW-0732">Signal</keyword>
<dbReference type="AlphaFoldDB" id="A0ABD3NE44"/>
<dbReference type="PRINTS" id="PR00421">
    <property type="entry name" value="THIOREDOXIN"/>
</dbReference>
<accession>A0ABD3NE44</accession>
<feature type="domain" description="Thioredoxin" evidence="2">
    <location>
        <begin position="49"/>
        <end position="176"/>
    </location>
</feature>
<dbReference type="Proteomes" id="UP001530400">
    <property type="component" value="Unassembled WGS sequence"/>
</dbReference>
<evidence type="ECO:0000313" key="3">
    <source>
        <dbReference type="EMBL" id="KAL3773017.1"/>
    </source>
</evidence>
<dbReference type="Gene3D" id="3.40.30.10">
    <property type="entry name" value="Glutaredoxin"/>
    <property type="match status" value="1"/>
</dbReference>
<dbReference type="PANTHER" id="PTHR45663:SF11">
    <property type="entry name" value="GEO12009P1"/>
    <property type="match status" value="1"/>
</dbReference>
<dbReference type="InterPro" id="IPR013766">
    <property type="entry name" value="Thioredoxin_domain"/>
</dbReference>
<proteinExistence type="predicted"/>
<feature type="signal peptide" evidence="1">
    <location>
        <begin position="1"/>
        <end position="22"/>
    </location>
</feature>
<comment type="caution">
    <text evidence="3">The sequence shown here is derived from an EMBL/GenBank/DDBJ whole genome shotgun (WGS) entry which is preliminary data.</text>
</comment>
<gene>
    <name evidence="3" type="ORF">ACHAWO_003972</name>
</gene>
<name>A0ABD3NE44_9STRA</name>
<dbReference type="PANTHER" id="PTHR45663">
    <property type="entry name" value="GEO12009P1"/>
    <property type="match status" value="1"/>
</dbReference>
<evidence type="ECO:0000313" key="4">
    <source>
        <dbReference type="Proteomes" id="UP001530400"/>
    </source>
</evidence>
<keyword evidence="4" id="KW-1185">Reference proteome</keyword>
<dbReference type="Pfam" id="PF00085">
    <property type="entry name" value="Thioredoxin"/>
    <property type="match status" value="1"/>
</dbReference>
<evidence type="ECO:0000259" key="2">
    <source>
        <dbReference type="PROSITE" id="PS51352"/>
    </source>
</evidence>
<sequence>MTTFPAAVTLFLSIALQPTVPAAGFQPSSVHIHEHSNDVQFHPSKLATSIFQRTSPLSAALEHIDDSNMNHLLFCPDKGRPRSVLVDAFTSWCGPCKLIEPYLVNCATNHSGKLSVLKYNVEDPNTKNLKVEMLLQGVMIRGLPTLVLYHDGKPLATHSGAITENELNAWLDEHLFSKIDTFEAGQELGGEVAKKKVPGSKNASAKRGFVSMTSQFGSDDYMLSNV</sequence>
<dbReference type="PROSITE" id="PS51352">
    <property type="entry name" value="THIOREDOXIN_2"/>
    <property type="match status" value="1"/>
</dbReference>
<protein>
    <recommendedName>
        <fullName evidence="2">Thioredoxin domain-containing protein</fullName>
    </recommendedName>
</protein>
<feature type="chain" id="PRO_5044826671" description="Thioredoxin domain-containing protein" evidence="1">
    <location>
        <begin position="23"/>
        <end position="226"/>
    </location>
</feature>
<evidence type="ECO:0000256" key="1">
    <source>
        <dbReference type="SAM" id="SignalP"/>
    </source>
</evidence>
<dbReference type="InterPro" id="IPR036249">
    <property type="entry name" value="Thioredoxin-like_sf"/>
</dbReference>
<dbReference type="SUPFAM" id="SSF52833">
    <property type="entry name" value="Thioredoxin-like"/>
    <property type="match status" value="1"/>
</dbReference>
<reference evidence="3 4" key="1">
    <citation type="submission" date="2024-10" db="EMBL/GenBank/DDBJ databases">
        <title>Updated reference genomes for cyclostephanoid diatoms.</title>
        <authorList>
            <person name="Roberts W.R."/>
            <person name="Alverson A.J."/>
        </authorList>
    </citation>
    <scope>NUCLEOTIDE SEQUENCE [LARGE SCALE GENOMIC DNA]</scope>
    <source>
        <strain evidence="3 4">AJA010-31</strain>
    </source>
</reference>
<dbReference type="CDD" id="cd02947">
    <property type="entry name" value="TRX_family"/>
    <property type="match status" value="1"/>
</dbReference>
<organism evidence="3 4">
    <name type="scientific">Cyclotella atomus</name>
    <dbReference type="NCBI Taxonomy" id="382360"/>
    <lineage>
        <taxon>Eukaryota</taxon>
        <taxon>Sar</taxon>
        <taxon>Stramenopiles</taxon>
        <taxon>Ochrophyta</taxon>
        <taxon>Bacillariophyta</taxon>
        <taxon>Coscinodiscophyceae</taxon>
        <taxon>Thalassiosirophycidae</taxon>
        <taxon>Stephanodiscales</taxon>
        <taxon>Stephanodiscaceae</taxon>
        <taxon>Cyclotella</taxon>
    </lineage>
</organism>
<dbReference type="EMBL" id="JALLPJ020001251">
    <property type="protein sequence ID" value="KAL3773017.1"/>
    <property type="molecule type" value="Genomic_DNA"/>
</dbReference>